<keyword evidence="3" id="KW-1185">Reference proteome</keyword>
<dbReference type="InterPro" id="IPR039422">
    <property type="entry name" value="MarR/SlyA-like"/>
</dbReference>
<dbReference type="Pfam" id="PF01047">
    <property type="entry name" value="MarR"/>
    <property type="match status" value="1"/>
</dbReference>
<reference evidence="2 3" key="1">
    <citation type="submission" date="2016-10" db="EMBL/GenBank/DDBJ databases">
        <authorList>
            <person name="de Groot N.N."/>
        </authorList>
    </citation>
    <scope>NUCLEOTIDE SEQUENCE [LARGE SCALE GENOMIC DNA]</scope>
    <source>
        <strain evidence="2 3">DSM 26424</strain>
    </source>
</reference>
<dbReference type="GO" id="GO:0006950">
    <property type="term" value="P:response to stress"/>
    <property type="evidence" value="ECO:0007669"/>
    <property type="project" value="TreeGrafter"/>
</dbReference>
<dbReference type="GO" id="GO:0003677">
    <property type="term" value="F:DNA binding"/>
    <property type="evidence" value="ECO:0007669"/>
    <property type="project" value="UniProtKB-KW"/>
</dbReference>
<accession>A0A1G8JN00</accession>
<protein>
    <submittedName>
        <fullName evidence="2">DNA-binding transcriptional regulator, MarR family</fullName>
    </submittedName>
</protein>
<feature type="domain" description="HTH marR-type" evidence="1">
    <location>
        <begin position="18"/>
        <end position="148"/>
    </location>
</feature>
<dbReference type="STRING" id="555512.SAMN04487993_1003128"/>
<organism evidence="2 3">
    <name type="scientific">Salipiger marinus</name>
    <dbReference type="NCBI Taxonomy" id="555512"/>
    <lineage>
        <taxon>Bacteria</taxon>
        <taxon>Pseudomonadati</taxon>
        <taxon>Pseudomonadota</taxon>
        <taxon>Alphaproteobacteria</taxon>
        <taxon>Rhodobacterales</taxon>
        <taxon>Roseobacteraceae</taxon>
        <taxon>Salipiger</taxon>
    </lineage>
</organism>
<evidence type="ECO:0000313" key="2">
    <source>
        <dbReference type="EMBL" id="SDI32010.1"/>
    </source>
</evidence>
<dbReference type="PANTHER" id="PTHR33164:SF95">
    <property type="entry name" value="TRANSCRIPTIONAL REGULATOR"/>
    <property type="match status" value="1"/>
</dbReference>
<dbReference type="SUPFAM" id="SSF46785">
    <property type="entry name" value="Winged helix' DNA-binding domain"/>
    <property type="match status" value="1"/>
</dbReference>
<dbReference type="Gene3D" id="1.10.10.10">
    <property type="entry name" value="Winged helix-like DNA-binding domain superfamily/Winged helix DNA-binding domain"/>
    <property type="match status" value="1"/>
</dbReference>
<dbReference type="PANTHER" id="PTHR33164">
    <property type="entry name" value="TRANSCRIPTIONAL REGULATOR, MARR FAMILY"/>
    <property type="match status" value="1"/>
</dbReference>
<gene>
    <name evidence="2" type="ORF">SAMN04487993_1003128</name>
</gene>
<proteinExistence type="predicted"/>
<dbReference type="Proteomes" id="UP000199093">
    <property type="component" value="Unassembled WGS sequence"/>
</dbReference>
<dbReference type="GO" id="GO:0003700">
    <property type="term" value="F:DNA-binding transcription factor activity"/>
    <property type="evidence" value="ECO:0007669"/>
    <property type="project" value="InterPro"/>
</dbReference>
<evidence type="ECO:0000259" key="1">
    <source>
        <dbReference type="PROSITE" id="PS50995"/>
    </source>
</evidence>
<sequence>MDMPRPARTSAEHGYTLDDQIGFLLRRAYQRNSVIFAEKVPGKLTTTQFSVMYRLAEDGPMSQNALGRSVAMDGATTKGVVDRLIARGLLRTARDPDDRRRHLVSLTASGVALVDEAVEAAILVTADTLAPLRDKEKETLLRLLRKII</sequence>
<keyword evidence="2" id="KW-0238">DNA-binding</keyword>
<dbReference type="PROSITE" id="PS50995">
    <property type="entry name" value="HTH_MARR_2"/>
    <property type="match status" value="1"/>
</dbReference>
<dbReference type="InterPro" id="IPR000835">
    <property type="entry name" value="HTH_MarR-typ"/>
</dbReference>
<evidence type="ECO:0000313" key="3">
    <source>
        <dbReference type="Proteomes" id="UP000199093"/>
    </source>
</evidence>
<dbReference type="AlphaFoldDB" id="A0A1G8JN00"/>
<dbReference type="EMBL" id="FNEJ01000003">
    <property type="protein sequence ID" value="SDI32010.1"/>
    <property type="molecule type" value="Genomic_DNA"/>
</dbReference>
<dbReference type="InterPro" id="IPR036388">
    <property type="entry name" value="WH-like_DNA-bd_sf"/>
</dbReference>
<dbReference type="InterPro" id="IPR036390">
    <property type="entry name" value="WH_DNA-bd_sf"/>
</dbReference>
<name>A0A1G8JN00_9RHOB</name>
<dbReference type="PRINTS" id="PR00598">
    <property type="entry name" value="HTHMARR"/>
</dbReference>
<dbReference type="SMART" id="SM00347">
    <property type="entry name" value="HTH_MARR"/>
    <property type="match status" value="1"/>
</dbReference>